<dbReference type="PANTHER" id="PTHR30151:SF0">
    <property type="entry name" value="ABC TRANSPORTER PERMEASE PROTEIN MJ0413-RELATED"/>
    <property type="match status" value="1"/>
</dbReference>
<dbReference type="AlphaFoldDB" id="A0A430AQM1"/>
<feature type="domain" description="ABC transmembrane type-1" evidence="8">
    <location>
        <begin position="143"/>
        <end position="327"/>
    </location>
</feature>
<evidence type="ECO:0000256" key="4">
    <source>
        <dbReference type="ARBA" id="ARBA00022692"/>
    </source>
</evidence>
<dbReference type="EMBL" id="NGKC01000012">
    <property type="protein sequence ID" value="RSU10430.1"/>
    <property type="molecule type" value="Genomic_DNA"/>
</dbReference>
<keyword evidence="2 7" id="KW-0813">Transport</keyword>
<dbReference type="GO" id="GO:0055085">
    <property type="term" value="P:transmembrane transport"/>
    <property type="evidence" value="ECO:0007669"/>
    <property type="project" value="InterPro"/>
</dbReference>
<feature type="transmembrane region" description="Helical" evidence="7">
    <location>
        <begin position="148"/>
        <end position="169"/>
    </location>
</feature>
<dbReference type="InterPro" id="IPR035906">
    <property type="entry name" value="MetI-like_sf"/>
</dbReference>
<organism evidence="9 10">
    <name type="scientific">Vagococcus acidifermentans</name>
    <dbReference type="NCBI Taxonomy" id="564710"/>
    <lineage>
        <taxon>Bacteria</taxon>
        <taxon>Bacillati</taxon>
        <taxon>Bacillota</taxon>
        <taxon>Bacilli</taxon>
        <taxon>Lactobacillales</taxon>
        <taxon>Enterococcaceae</taxon>
        <taxon>Vagococcus</taxon>
    </lineage>
</organism>
<protein>
    <submittedName>
        <fullName evidence="9">ABC transporter permease</fullName>
    </submittedName>
</protein>
<comment type="similarity">
    <text evidence="7">Belongs to the binding-protein-dependent transport system permease family.</text>
</comment>
<feature type="transmembrane region" description="Helical" evidence="7">
    <location>
        <begin position="99"/>
        <end position="122"/>
    </location>
</feature>
<sequence>MYAQQKKLTKEQLLELERPPQTKVQIIADYLICLCPFLACLLAILEYRVVPNTGLNTGTATYAYFLGIQAVILLMVFLFSLKSKKLFAKLRYKAPFYTFIYLLFLGYDYLTLKTGILMLPYFPWVDQVLNAMISDHAYLLDCVKNSMILLFTGYAAGVLAGLVTGTICGYSKRVNYWVSPFMKLLGAIPSTTWLPIVMVLATSLFKGSVFIIALGVWFSVTIATMTGIHTIDRGYFDAAKTLGATNRQLIFNIAIPSAIPNIFQGLTQGMSSACTALIVAEMLGVESGLGWYITWQKSWAEFAKMYAAIVLICLVFVLVNVILNAVSRRVLIWKEEVS</sequence>
<dbReference type="RefSeq" id="WP_126814259.1">
    <property type="nucleotide sequence ID" value="NZ_NGKC01000012.1"/>
</dbReference>
<dbReference type="Gene3D" id="1.10.3720.10">
    <property type="entry name" value="MetI-like"/>
    <property type="match status" value="1"/>
</dbReference>
<name>A0A430AQM1_9ENTE</name>
<keyword evidence="4 7" id="KW-0812">Transmembrane</keyword>
<feature type="transmembrane region" description="Helical" evidence="7">
    <location>
        <begin position="181"/>
        <end position="201"/>
    </location>
</feature>
<keyword evidence="5 7" id="KW-1133">Transmembrane helix</keyword>
<evidence type="ECO:0000259" key="8">
    <source>
        <dbReference type="PROSITE" id="PS50928"/>
    </source>
</evidence>
<evidence type="ECO:0000256" key="6">
    <source>
        <dbReference type="ARBA" id="ARBA00023136"/>
    </source>
</evidence>
<evidence type="ECO:0000313" key="10">
    <source>
        <dbReference type="Proteomes" id="UP000286773"/>
    </source>
</evidence>
<keyword evidence="6 7" id="KW-0472">Membrane</keyword>
<comment type="caution">
    <text evidence="9">The sequence shown here is derived from an EMBL/GenBank/DDBJ whole genome shotgun (WGS) entry which is preliminary data.</text>
</comment>
<dbReference type="SUPFAM" id="SSF161098">
    <property type="entry name" value="MetI-like"/>
    <property type="match status" value="1"/>
</dbReference>
<dbReference type="OrthoDB" id="9804353at2"/>
<reference evidence="9 10" key="1">
    <citation type="submission" date="2017-05" db="EMBL/GenBank/DDBJ databases">
        <title>Vagococcus spp. assemblies.</title>
        <authorList>
            <person name="Gulvik C.A."/>
        </authorList>
    </citation>
    <scope>NUCLEOTIDE SEQUENCE [LARGE SCALE GENOMIC DNA]</scope>
    <source>
        <strain evidence="9 10">LMG 24798</strain>
    </source>
</reference>
<feature type="transmembrane region" description="Helical" evidence="7">
    <location>
        <begin position="273"/>
        <end position="293"/>
    </location>
</feature>
<feature type="transmembrane region" description="Helical" evidence="7">
    <location>
        <begin position="207"/>
        <end position="228"/>
    </location>
</feature>
<feature type="transmembrane region" description="Helical" evidence="7">
    <location>
        <begin position="62"/>
        <end position="79"/>
    </location>
</feature>
<dbReference type="GO" id="GO:0005886">
    <property type="term" value="C:plasma membrane"/>
    <property type="evidence" value="ECO:0007669"/>
    <property type="project" value="UniProtKB-SubCell"/>
</dbReference>
<accession>A0A430AQM1</accession>
<keyword evidence="3" id="KW-1003">Cell membrane</keyword>
<proteinExistence type="inferred from homology"/>
<feature type="transmembrane region" description="Helical" evidence="7">
    <location>
        <begin position="27"/>
        <end position="50"/>
    </location>
</feature>
<dbReference type="Pfam" id="PF00528">
    <property type="entry name" value="BPD_transp_1"/>
    <property type="match status" value="1"/>
</dbReference>
<evidence type="ECO:0000256" key="1">
    <source>
        <dbReference type="ARBA" id="ARBA00004651"/>
    </source>
</evidence>
<gene>
    <name evidence="9" type="ORF">CBF27_10470</name>
</gene>
<keyword evidence="10" id="KW-1185">Reference proteome</keyword>
<evidence type="ECO:0000256" key="7">
    <source>
        <dbReference type="RuleBase" id="RU363032"/>
    </source>
</evidence>
<evidence type="ECO:0000256" key="3">
    <source>
        <dbReference type="ARBA" id="ARBA00022475"/>
    </source>
</evidence>
<evidence type="ECO:0000256" key="2">
    <source>
        <dbReference type="ARBA" id="ARBA00022448"/>
    </source>
</evidence>
<dbReference type="Proteomes" id="UP000286773">
    <property type="component" value="Unassembled WGS sequence"/>
</dbReference>
<evidence type="ECO:0000256" key="5">
    <source>
        <dbReference type="ARBA" id="ARBA00022989"/>
    </source>
</evidence>
<dbReference type="PROSITE" id="PS50928">
    <property type="entry name" value="ABC_TM1"/>
    <property type="match status" value="1"/>
</dbReference>
<feature type="transmembrane region" description="Helical" evidence="7">
    <location>
        <begin position="305"/>
        <end position="326"/>
    </location>
</feature>
<dbReference type="InterPro" id="IPR000515">
    <property type="entry name" value="MetI-like"/>
</dbReference>
<evidence type="ECO:0000313" key="9">
    <source>
        <dbReference type="EMBL" id="RSU10430.1"/>
    </source>
</evidence>
<dbReference type="PANTHER" id="PTHR30151">
    <property type="entry name" value="ALKANE SULFONATE ABC TRANSPORTER-RELATED, MEMBRANE SUBUNIT"/>
    <property type="match status" value="1"/>
</dbReference>
<dbReference type="CDD" id="cd06261">
    <property type="entry name" value="TM_PBP2"/>
    <property type="match status" value="1"/>
</dbReference>
<comment type="subcellular location">
    <subcellularLocation>
        <location evidence="1 7">Cell membrane</location>
        <topology evidence="1 7">Multi-pass membrane protein</topology>
    </subcellularLocation>
</comment>